<protein>
    <submittedName>
        <fullName evidence="1">Hydrogenase/urease nickel incorporation protein</fullName>
    </submittedName>
</protein>
<name>A0A8S5RQP2_9CAUD</name>
<reference evidence="1" key="1">
    <citation type="journal article" date="2021" name="Proc. Natl. Acad. Sci. U.S.A.">
        <title>A Catalog of Tens of Thousands of Viruses from Human Metagenomes Reveals Hidden Associations with Chronic Diseases.</title>
        <authorList>
            <person name="Tisza M.J."/>
            <person name="Buck C.B."/>
        </authorList>
    </citation>
    <scope>NUCLEOTIDE SEQUENCE</scope>
    <source>
        <strain evidence="1">CtuoI59</strain>
    </source>
</reference>
<evidence type="ECO:0000313" key="1">
    <source>
        <dbReference type="EMBL" id="DAE46929.1"/>
    </source>
</evidence>
<dbReference type="EMBL" id="BK033130">
    <property type="protein sequence ID" value="DAE46929.1"/>
    <property type="molecule type" value="Genomic_DNA"/>
</dbReference>
<proteinExistence type="predicted"/>
<organism evidence="1">
    <name type="scientific">Ackermannviridae sp</name>
    <dbReference type="NCBI Taxonomy" id="2831612"/>
    <lineage>
        <taxon>Viruses</taxon>
        <taxon>Duplodnaviria</taxon>
        <taxon>Heunggongvirae</taxon>
        <taxon>Uroviricota</taxon>
        <taxon>Caudoviricetes</taxon>
        <taxon>Pantevenvirales</taxon>
        <taxon>Ackermannviridae</taxon>
    </lineage>
</organism>
<accession>A0A8S5RQP2</accession>
<sequence>MRLIDEDELKKRAIKVCFADVPDCGEFDAVGVSDIDIMPTIDPESLRPTAEWENSFYQSRKEGKFIVCTRCRHSFSKKGLWCRKYCPECGARMVNADESI</sequence>